<feature type="compositionally biased region" description="Polar residues" evidence="1">
    <location>
        <begin position="32"/>
        <end position="51"/>
    </location>
</feature>
<evidence type="ECO:0000313" key="2">
    <source>
        <dbReference type="EMBL" id="PPR87345.1"/>
    </source>
</evidence>
<evidence type="ECO:0000256" key="1">
    <source>
        <dbReference type="SAM" id="MobiDB-lite"/>
    </source>
</evidence>
<dbReference type="Proteomes" id="UP000239757">
    <property type="component" value="Unassembled WGS sequence"/>
</dbReference>
<evidence type="ECO:0000313" key="3">
    <source>
        <dbReference type="Proteomes" id="UP000239757"/>
    </source>
</evidence>
<name>A0A2P5W8D5_GOSBA</name>
<organism evidence="2 3">
    <name type="scientific">Gossypium barbadense</name>
    <name type="common">Sea Island cotton</name>
    <name type="synonym">Hibiscus barbadensis</name>
    <dbReference type="NCBI Taxonomy" id="3634"/>
    <lineage>
        <taxon>Eukaryota</taxon>
        <taxon>Viridiplantae</taxon>
        <taxon>Streptophyta</taxon>
        <taxon>Embryophyta</taxon>
        <taxon>Tracheophyta</taxon>
        <taxon>Spermatophyta</taxon>
        <taxon>Magnoliopsida</taxon>
        <taxon>eudicotyledons</taxon>
        <taxon>Gunneridae</taxon>
        <taxon>Pentapetalae</taxon>
        <taxon>rosids</taxon>
        <taxon>malvids</taxon>
        <taxon>Malvales</taxon>
        <taxon>Malvaceae</taxon>
        <taxon>Malvoideae</taxon>
        <taxon>Gossypium</taxon>
    </lineage>
</organism>
<feature type="region of interest" description="Disordered" evidence="1">
    <location>
        <begin position="1"/>
        <end position="51"/>
    </location>
</feature>
<proteinExistence type="predicted"/>
<dbReference type="AlphaFoldDB" id="A0A2P5W8D5"/>
<feature type="compositionally biased region" description="Low complexity" evidence="1">
    <location>
        <begin position="1"/>
        <end position="25"/>
    </location>
</feature>
<accession>A0A2P5W8D5</accession>
<reference evidence="2 3" key="1">
    <citation type="submission" date="2015-01" db="EMBL/GenBank/DDBJ databases">
        <title>Genome of allotetraploid Gossypium barbadense reveals genomic plasticity and fiber elongation in cotton evolution.</title>
        <authorList>
            <person name="Chen X."/>
            <person name="Liu X."/>
            <person name="Zhao B."/>
            <person name="Zheng H."/>
            <person name="Hu Y."/>
            <person name="Lu G."/>
            <person name="Yang C."/>
            <person name="Chen J."/>
            <person name="Shan C."/>
            <person name="Zhang L."/>
            <person name="Zhou Y."/>
            <person name="Wang L."/>
            <person name="Guo W."/>
            <person name="Bai Y."/>
            <person name="Ruan J."/>
            <person name="Shangguan X."/>
            <person name="Mao Y."/>
            <person name="Jiang J."/>
            <person name="Zhu Y."/>
            <person name="Lei J."/>
            <person name="Kang H."/>
            <person name="Chen S."/>
            <person name="He X."/>
            <person name="Wang R."/>
            <person name="Wang Y."/>
            <person name="Chen J."/>
            <person name="Wang L."/>
            <person name="Yu S."/>
            <person name="Wang B."/>
            <person name="Wei J."/>
            <person name="Song S."/>
            <person name="Lu X."/>
            <person name="Gao Z."/>
            <person name="Gu W."/>
            <person name="Deng X."/>
            <person name="Ma D."/>
            <person name="Wang S."/>
            <person name="Liang W."/>
            <person name="Fang L."/>
            <person name="Cai C."/>
            <person name="Zhu X."/>
            <person name="Zhou B."/>
            <person name="Zhang Y."/>
            <person name="Chen Z."/>
            <person name="Xu S."/>
            <person name="Zhu R."/>
            <person name="Wang S."/>
            <person name="Zhang T."/>
            <person name="Zhao G."/>
        </authorList>
    </citation>
    <scope>NUCLEOTIDE SEQUENCE [LARGE SCALE GENOMIC DNA]</scope>
    <source>
        <strain evidence="3">cv. Xinhai21</strain>
        <tissue evidence="2">Leaf</tissue>
    </source>
</reference>
<dbReference type="EMBL" id="KZ668616">
    <property type="protein sequence ID" value="PPR87345.1"/>
    <property type="molecule type" value="Genomic_DNA"/>
</dbReference>
<dbReference type="OrthoDB" id="1002625at2759"/>
<gene>
    <name evidence="2" type="ORF">GOBAR_AA33345</name>
</gene>
<protein>
    <submittedName>
        <fullName evidence="2">Uncharacterized protein</fullName>
    </submittedName>
</protein>
<sequence length="112" mass="11855">MVNSPPVNSYVPSSSSATPSSSAAPMTHHPYVSNNEGTSNNEDLSTGGMSSALPMTNTYHMVTRAKVGIFKPKALSVEAVEPSMIEEAQSTAEWRALLKLSMMLLLAILLGS</sequence>